<keyword evidence="2" id="KW-1185">Reference proteome</keyword>
<evidence type="ECO:0000313" key="1">
    <source>
        <dbReference type="EMBL" id="NKZ21274.1"/>
    </source>
</evidence>
<dbReference type="EMBL" id="JAAXPR010000028">
    <property type="protein sequence ID" value="NKZ21274.1"/>
    <property type="molecule type" value="Genomic_DNA"/>
</dbReference>
<dbReference type="Proteomes" id="UP000522720">
    <property type="component" value="Unassembled WGS sequence"/>
</dbReference>
<name>A0A7X6S1K8_9STRE</name>
<evidence type="ECO:0000313" key="2">
    <source>
        <dbReference type="Proteomes" id="UP000522720"/>
    </source>
</evidence>
<dbReference type="Pfam" id="PF13551">
    <property type="entry name" value="HTH_29"/>
    <property type="match status" value="1"/>
</dbReference>
<dbReference type="AlphaFoldDB" id="A0A7X6S1K8"/>
<accession>A0A7X6S1K8</accession>
<gene>
    <name evidence="1" type="ORF">HF992_10685</name>
</gene>
<comment type="caution">
    <text evidence="1">The sequence shown here is derived from an EMBL/GenBank/DDBJ whole genome shotgun (WGS) entry which is preliminary data.</text>
</comment>
<reference evidence="1 2" key="1">
    <citation type="submission" date="2020-04" db="EMBL/GenBank/DDBJ databases">
        <title>MicrobeNet Type strains.</title>
        <authorList>
            <person name="Nicholson A.C."/>
        </authorList>
    </citation>
    <scope>NUCLEOTIDE SEQUENCE [LARGE SCALE GENOMIC DNA]</scope>
    <source>
        <strain evidence="1 2">CCUG 69612</strain>
    </source>
</reference>
<proteinExistence type="predicted"/>
<sequence length="74" mass="8527">MESRINHDRIKKYLVIKAVCEGKKQKIRACVELGLSKRQINRLLKAYKELGKIALVHGNRCKKTTHAMPPKTRS</sequence>
<organism evidence="1 2">
    <name type="scientific">Streptococcus ovuberis</name>
    <dbReference type="NCBI Taxonomy" id="1936207"/>
    <lineage>
        <taxon>Bacteria</taxon>
        <taxon>Bacillati</taxon>
        <taxon>Bacillota</taxon>
        <taxon>Bacilli</taxon>
        <taxon>Lactobacillales</taxon>
        <taxon>Streptococcaceae</taxon>
        <taxon>Streptococcus</taxon>
    </lineage>
</organism>
<protein>
    <submittedName>
        <fullName evidence="1">Helix-turn-helix domain-containing protein</fullName>
    </submittedName>
</protein>